<reference evidence="2 3" key="1">
    <citation type="submission" date="2015-11" db="EMBL/GenBank/DDBJ databases">
        <title>Genomic analysis of 38 Legionella species identifies large and diverse effector repertoires.</title>
        <authorList>
            <person name="Burstein D."/>
            <person name="Amaro F."/>
            <person name="Zusman T."/>
            <person name="Lifshitz Z."/>
            <person name="Cohen O."/>
            <person name="Gilbert J.A."/>
            <person name="Pupko T."/>
            <person name="Shuman H.A."/>
            <person name="Segal G."/>
        </authorList>
    </citation>
    <scope>NUCLEOTIDE SEQUENCE [LARGE SCALE GENOMIC DNA]</scope>
    <source>
        <strain evidence="2 3">SE-32A-C8</strain>
    </source>
</reference>
<keyword evidence="3" id="KW-1185">Reference proteome</keyword>
<keyword evidence="1" id="KW-0732">Signal</keyword>
<dbReference type="RefSeq" id="WP_058526020.1">
    <property type="nucleotide sequence ID" value="NZ_CAAAHY010000008.1"/>
</dbReference>
<sequence length="121" mass="13151">MKKIAMIMTLFAGVTLLTACHDNPLKQLPKHQQIESLLTASRAAEKALQVFSAPGGGFYLSCMGSNDQHALSCEAFFAEMLKATRLIPNLKGLTLAQLTDPSLFADIAIDYQNVFFNSVEG</sequence>
<dbReference type="EMBL" id="LNYA01000018">
    <property type="protein sequence ID" value="KTC98690.1"/>
    <property type="molecule type" value="Genomic_DNA"/>
</dbReference>
<proteinExistence type="predicted"/>
<evidence type="ECO:0000313" key="2">
    <source>
        <dbReference type="EMBL" id="KTC98690.1"/>
    </source>
</evidence>
<dbReference type="STRING" id="448.Lery_0854"/>
<name>A0A0W0TSQ1_LEGER</name>
<protein>
    <submittedName>
        <fullName evidence="2">LvrD</fullName>
    </submittedName>
</protein>
<comment type="caution">
    <text evidence="2">The sequence shown here is derived from an EMBL/GenBank/DDBJ whole genome shotgun (WGS) entry which is preliminary data.</text>
</comment>
<dbReference type="AlphaFoldDB" id="A0A0W0TSQ1"/>
<evidence type="ECO:0000313" key="3">
    <source>
        <dbReference type="Proteomes" id="UP000054773"/>
    </source>
</evidence>
<dbReference type="Proteomes" id="UP000054773">
    <property type="component" value="Unassembled WGS sequence"/>
</dbReference>
<organism evidence="2 3">
    <name type="scientific">Legionella erythra</name>
    <dbReference type="NCBI Taxonomy" id="448"/>
    <lineage>
        <taxon>Bacteria</taxon>
        <taxon>Pseudomonadati</taxon>
        <taxon>Pseudomonadota</taxon>
        <taxon>Gammaproteobacteria</taxon>
        <taxon>Legionellales</taxon>
        <taxon>Legionellaceae</taxon>
        <taxon>Legionella</taxon>
    </lineage>
</organism>
<dbReference type="PROSITE" id="PS51257">
    <property type="entry name" value="PROKAR_LIPOPROTEIN"/>
    <property type="match status" value="1"/>
</dbReference>
<accession>A0A0W0TSQ1</accession>
<dbReference type="PATRIC" id="fig|448.7.peg.894"/>
<feature type="signal peptide" evidence="1">
    <location>
        <begin position="1"/>
        <end position="19"/>
    </location>
</feature>
<dbReference type="OrthoDB" id="5642727at2"/>
<evidence type="ECO:0000256" key="1">
    <source>
        <dbReference type="SAM" id="SignalP"/>
    </source>
</evidence>
<gene>
    <name evidence="2" type="primary">lvrD_1</name>
    <name evidence="2" type="ORF">Lery_0854</name>
</gene>
<feature type="chain" id="PRO_5006913368" evidence="1">
    <location>
        <begin position="20"/>
        <end position="121"/>
    </location>
</feature>